<gene>
    <name evidence="5" type="ORF">VVR66_15485</name>
</gene>
<keyword evidence="6" id="KW-1185">Reference proteome</keyword>
<dbReference type="PROSITE" id="PS00211">
    <property type="entry name" value="ABC_TRANSPORTER_1"/>
    <property type="match status" value="1"/>
</dbReference>
<dbReference type="SUPFAM" id="SSF52540">
    <property type="entry name" value="P-loop containing nucleoside triphosphate hydrolases"/>
    <property type="match status" value="1"/>
</dbReference>
<name>A0ABV3V934_9MICC</name>
<comment type="caution">
    <text evidence="5">The sequence shown here is derived from an EMBL/GenBank/DDBJ whole genome shotgun (WGS) entry which is preliminary data.</text>
</comment>
<dbReference type="PANTHER" id="PTHR42939:SF1">
    <property type="entry name" value="ABC TRANSPORTER ATP-BINDING PROTEIN ALBC-RELATED"/>
    <property type="match status" value="1"/>
</dbReference>
<feature type="domain" description="ABC transporter" evidence="4">
    <location>
        <begin position="11"/>
        <end position="234"/>
    </location>
</feature>
<organism evidence="5 6">
    <name type="scientific">Kocuria carniphila</name>
    <dbReference type="NCBI Taxonomy" id="262208"/>
    <lineage>
        <taxon>Bacteria</taxon>
        <taxon>Bacillati</taxon>
        <taxon>Actinomycetota</taxon>
        <taxon>Actinomycetes</taxon>
        <taxon>Micrococcales</taxon>
        <taxon>Micrococcaceae</taxon>
        <taxon>Kocuria</taxon>
    </lineage>
</organism>
<dbReference type="SMART" id="SM00382">
    <property type="entry name" value="AAA"/>
    <property type="match status" value="1"/>
</dbReference>
<dbReference type="InterPro" id="IPR027417">
    <property type="entry name" value="P-loop_NTPase"/>
</dbReference>
<keyword evidence="1" id="KW-0813">Transport</keyword>
<evidence type="ECO:0000256" key="2">
    <source>
        <dbReference type="ARBA" id="ARBA00022741"/>
    </source>
</evidence>
<dbReference type="Gene3D" id="3.40.50.300">
    <property type="entry name" value="P-loop containing nucleotide triphosphate hydrolases"/>
    <property type="match status" value="1"/>
</dbReference>
<evidence type="ECO:0000259" key="4">
    <source>
        <dbReference type="PROSITE" id="PS50893"/>
    </source>
</evidence>
<sequence length="236" mass="26147">MMNELVKEALINVEGLVSGYEGEPICGPANFFVPPASCTAIIGDNGAGKSTLLRTITGRQFPIEGSVLFEGAPRVEGSLKWRSNVAVLLDDEFFLPNLNAEEHIKVIALSYNFEDPDSQVEDALRRWGIYDKKRSNPMLMSSGQRRRLLLAAAFMRPSRLLMLDEPEQRLDPCMRRFLIAQLQDKLKQGTAVVIVTHDTKFIEALANECICIKNSGEIESMRVSAGVEFISKGVAS</sequence>
<evidence type="ECO:0000256" key="3">
    <source>
        <dbReference type="ARBA" id="ARBA00022840"/>
    </source>
</evidence>
<evidence type="ECO:0000256" key="1">
    <source>
        <dbReference type="ARBA" id="ARBA00022448"/>
    </source>
</evidence>
<evidence type="ECO:0000313" key="5">
    <source>
        <dbReference type="EMBL" id="MEX3596115.1"/>
    </source>
</evidence>
<evidence type="ECO:0000313" key="6">
    <source>
        <dbReference type="Proteomes" id="UP001558481"/>
    </source>
</evidence>
<reference evidence="5 6" key="1">
    <citation type="journal article" date="2024" name="Fungal Genet. Biol.">
        <title>The porcine skin microbiome exhibits broad fungal antagonism.</title>
        <authorList>
            <person name="De La Cruz K.F."/>
            <person name="Townsend E.C."/>
            <person name="Alex Cheong J.Z."/>
            <person name="Salamzade R."/>
            <person name="Liu A."/>
            <person name="Sandstrom S."/>
            <person name="Davila E."/>
            <person name="Huang L."/>
            <person name="Xu K.H."/>
            <person name="Wu S.Y."/>
            <person name="Meudt J.J."/>
            <person name="Shanmuganayagam D."/>
            <person name="Gibson A.L.F."/>
            <person name="Kalan L.R."/>
        </authorList>
    </citation>
    <scope>NUCLEOTIDE SEQUENCE [LARGE SCALE GENOMIC DNA]</scope>
    <source>
        <strain evidence="5 6">LK2625</strain>
    </source>
</reference>
<dbReference type="GO" id="GO:0005524">
    <property type="term" value="F:ATP binding"/>
    <property type="evidence" value="ECO:0007669"/>
    <property type="project" value="UniProtKB-KW"/>
</dbReference>
<keyword evidence="3 5" id="KW-0067">ATP-binding</keyword>
<dbReference type="InterPro" id="IPR003593">
    <property type="entry name" value="AAA+_ATPase"/>
</dbReference>
<keyword evidence="2" id="KW-0547">Nucleotide-binding</keyword>
<dbReference type="EMBL" id="JAYWLU010000026">
    <property type="protein sequence ID" value="MEX3596115.1"/>
    <property type="molecule type" value="Genomic_DNA"/>
</dbReference>
<dbReference type="InterPro" id="IPR051782">
    <property type="entry name" value="ABC_Transporter_VariousFunc"/>
</dbReference>
<dbReference type="InterPro" id="IPR017871">
    <property type="entry name" value="ABC_transporter-like_CS"/>
</dbReference>
<dbReference type="InterPro" id="IPR003439">
    <property type="entry name" value="ABC_transporter-like_ATP-bd"/>
</dbReference>
<protein>
    <submittedName>
        <fullName evidence="5">ABC transporter ATP-binding protein</fullName>
    </submittedName>
</protein>
<dbReference type="Pfam" id="PF00005">
    <property type="entry name" value="ABC_tran"/>
    <property type="match status" value="1"/>
</dbReference>
<dbReference type="PROSITE" id="PS50893">
    <property type="entry name" value="ABC_TRANSPORTER_2"/>
    <property type="match status" value="1"/>
</dbReference>
<accession>A0ABV3V934</accession>
<dbReference type="PANTHER" id="PTHR42939">
    <property type="entry name" value="ABC TRANSPORTER ATP-BINDING PROTEIN ALBC-RELATED"/>
    <property type="match status" value="1"/>
</dbReference>
<dbReference type="RefSeq" id="WP_368630146.1">
    <property type="nucleotide sequence ID" value="NZ_JAYWLU010000026.1"/>
</dbReference>
<dbReference type="Proteomes" id="UP001558481">
    <property type="component" value="Unassembled WGS sequence"/>
</dbReference>
<proteinExistence type="predicted"/>